<evidence type="ECO:0000313" key="1">
    <source>
        <dbReference type="EMBL" id="TDL26835.1"/>
    </source>
</evidence>
<proteinExistence type="predicted"/>
<dbReference type="PANTHER" id="PTHR33050">
    <property type="entry name" value="REVERSE TRANSCRIPTASE DOMAIN-CONTAINING PROTEIN"/>
    <property type="match status" value="1"/>
</dbReference>
<dbReference type="OrthoDB" id="198652at2759"/>
<dbReference type="InterPro" id="IPR043502">
    <property type="entry name" value="DNA/RNA_pol_sf"/>
</dbReference>
<dbReference type="VEuPathDB" id="FungiDB:BD410DRAFT_702822"/>
<evidence type="ECO:0000313" key="2">
    <source>
        <dbReference type="Proteomes" id="UP000294933"/>
    </source>
</evidence>
<dbReference type="STRING" id="50990.A0A4Y7QHC8"/>
<feature type="non-terminal residue" evidence="1">
    <location>
        <position position="188"/>
    </location>
</feature>
<dbReference type="EMBL" id="ML170160">
    <property type="protein sequence ID" value="TDL26835.1"/>
    <property type="molecule type" value="Genomic_DNA"/>
</dbReference>
<accession>A0A4Y7QHC8</accession>
<dbReference type="SUPFAM" id="SSF56672">
    <property type="entry name" value="DNA/RNA polymerases"/>
    <property type="match status" value="1"/>
</dbReference>
<dbReference type="AlphaFoldDB" id="A0A4Y7QHC8"/>
<protein>
    <recommendedName>
        <fullName evidence="3">DNA/RNA polymerase</fullName>
    </recommendedName>
</protein>
<keyword evidence="2" id="KW-1185">Reference proteome</keyword>
<reference evidence="1 2" key="1">
    <citation type="submission" date="2018-06" db="EMBL/GenBank/DDBJ databases">
        <title>A transcriptomic atlas of mushroom development highlights an independent origin of complex multicellularity.</title>
        <authorList>
            <consortium name="DOE Joint Genome Institute"/>
            <person name="Krizsan K."/>
            <person name="Almasi E."/>
            <person name="Merenyi Z."/>
            <person name="Sahu N."/>
            <person name="Viragh M."/>
            <person name="Koszo T."/>
            <person name="Mondo S."/>
            <person name="Kiss B."/>
            <person name="Balint B."/>
            <person name="Kues U."/>
            <person name="Barry K."/>
            <person name="Hegedus J.C."/>
            <person name="Henrissat B."/>
            <person name="Johnson J."/>
            <person name="Lipzen A."/>
            <person name="Ohm R."/>
            <person name="Nagy I."/>
            <person name="Pangilinan J."/>
            <person name="Yan J."/>
            <person name="Xiong Y."/>
            <person name="Grigoriev I.V."/>
            <person name="Hibbett D.S."/>
            <person name="Nagy L.G."/>
        </authorList>
    </citation>
    <scope>NUCLEOTIDE SEQUENCE [LARGE SCALE GENOMIC DNA]</scope>
    <source>
        <strain evidence="1 2">SZMC22713</strain>
    </source>
</reference>
<evidence type="ECO:0008006" key="3">
    <source>
        <dbReference type="Google" id="ProtNLM"/>
    </source>
</evidence>
<dbReference type="PANTHER" id="PTHR33050:SF7">
    <property type="entry name" value="RIBONUCLEASE H"/>
    <property type="match status" value="1"/>
</dbReference>
<gene>
    <name evidence="1" type="ORF">BD410DRAFT_702822</name>
</gene>
<name>A0A4Y7QHC8_9AGAM</name>
<dbReference type="Proteomes" id="UP000294933">
    <property type="component" value="Unassembled WGS sequence"/>
</dbReference>
<organism evidence="1 2">
    <name type="scientific">Rickenella mellea</name>
    <dbReference type="NCBI Taxonomy" id="50990"/>
    <lineage>
        <taxon>Eukaryota</taxon>
        <taxon>Fungi</taxon>
        <taxon>Dikarya</taxon>
        <taxon>Basidiomycota</taxon>
        <taxon>Agaricomycotina</taxon>
        <taxon>Agaricomycetes</taxon>
        <taxon>Hymenochaetales</taxon>
        <taxon>Rickenellaceae</taxon>
        <taxon>Rickenella</taxon>
    </lineage>
</organism>
<feature type="non-terminal residue" evidence="1">
    <location>
        <position position="1"/>
    </location>
</feature>
<dbReference type="InterPro" id="IPR052055">
    <property type="entry name" value="Hepadnavirus_pol/RT"/>
</dbReference>
<sequence>SLMLWIAHHVFHIPHVLGYIDDDFSFDRTDNMTYYKPYDTYLPSGQTALLTLWDRIGLPHDRKKQVFGTSLTIIGFLIDTDTMQVSMPLEKKAELVAAIRAFVNVSPKNRRRPLKEFLRLAGWCNWGLNVSPHLKPGLASLYEKTAGKSNLHAPCMVNEQIVRDLTWFADHFQASDGIFFFDSIAWDA</sequence>